<dbReference type="InterPro" id="IPR000525">
    <property type="entry name" value="Initiator_Rep_WH1"/>
</dbReference>
<evidence type="ECO:0000256" key="1">
    <source>
        <dbReference type="ARBA" id="ARBA00038283"/>
    </source>
</evidence>
<comment type="similarity">
    <text evidence="1">Belongs to the initiator RepB protein family.</text>
</comment>
<evidence type="ECO:0000313" key="4">
    <source>
        <dbReference type="Proteomes" id="UP000824156"/>
    </source>
</evidence>
<dbReference type="Gene3D" id="1.10.10.10">
    <property type="entry name" value="Winged helix-like DNA-binding domain superfamily/Winged helix DNA-binding domain"/>
    <property type="match status" value="2"/>
</dbReference>
<sequence>MKINNKDLIQSYILTTAKYNYSVYEKRILYRIIELMQEYTKGKLLNERYSITKTMFDDIDVIMPISAFLKDEKDQNYTRTKKALLSLNRKIIQYEDKETWAAFNLIERPVVHKMGDNISFRISPTIAKAFLDFSKGFSKYELKTAMSFKSEYSMRFYELLSEQKSPIIYSIENLKIMFKVENKYKLTANFINKVIAPAKRELDEKSPYSFEYKPIKTGRKITSVKFYPIYQPKNRDMSIEAKKLQKRTSLNWDLDKMTINYLIENYVFTEKEIQNNRDLFVAAQNSSNFDLLYFLSEQKRNAVTKRNPKGWIINAIKKQISSKR</sequence>
<dbReference type="AlphaFoldDB" id="A0A9D2AYK6"/>
<name>A0A9D2AYK6_9SPHI</name>
<dbReference type="Pfam" id="PF21205">
    <property type="entry name" value="Rep3_C"/>
    <property type="match status" value="1"/>
</dbReference>
<dbReference type="Proteomes" id="UP000824156">
    <property type="component" value="Unassembled WGS sequence"/>
</dbReference>
<evidence type="ECO:0000313" key="3">
    <source>
        <dbReference type="EMBL" id="HIX54640.1"/>
    </source>
</evidence>
<reference evidence="3" key="1">
    <citation type="journal article" date="2021" name="PeerJ">
        <title>Extensive microbial diversity within the chicken gut microbiome revealed by metagenomics and culture.</title>
        <authorList>
            <person name="Gilroy R."/>
            <person name="Ravi A."/>
            <person name="Getino M."/>
            <person name="Pursley I."/>
            <person name="Horton D.L."/>
            <person name="Alikhan N.F."/>
            <person name="Baker D."/>
            <person name="Gharbi K."/>
            <person name="Hall N."/>
            <person name="Watson M."/>
            <person name="Adriaenssens E.M."/>
            <person name="Foster-Nyarko E."/>
            <person name="Jarju S."/>
            <person name="Secka A."/>
            <person name="Antonio M."/>
            <person name="Oren A."/>
            <person name="Chaudhuri R.R."/>
            <person name="La Ragione R."/>
            <person name="Hildebrand F."/>
            <person name="Pallen M.J."/>
        </authorList>
    </citation>
    <scope>NUCLEOTIDE SEQUENCE</scope>
    <source>
        <strain evidence="3">1719</strain>
    </source>
</reference>
<feature type="domain" description="Initiator Rep protein WH1" evidence="2">
    <location>
        <begin position="9"/>
        <end position="161"/>
    </location>
</feature>
<dbReference type="GO" id="GO:0003887">
    <property type="term" value="F:DNA-directed DNA polymerase activity"/>
    <property type="evidence" value="ECO:0007669"/>
    <property type="project" value="InterPro"/>
</dbReference>
<evidence type="ECO:0000259" key="2">
    <source>
        <dbReference type="Pfam" id="PF01051"/>
    </source>
</evidence>
<protein>
    <submittedName>
        <fullName evidence="3">Replication initiation protein</fullName>
    </submittedName>
</protein>
<comment type="caution">
    <text evidence="3">The sequence shown here is derived from an EMBL/GenBank/DDBJ whole genome shotgun (WGS) entry which is preliminary data.</text>
</comment>
<dbReference type="EMBL" id="DXEZ01000175">
    <property type="protein sequence ID" value="HIX54640.1"/>
    <property type="molecule type" value="Genomic_DNA"/>
</dbReference>
<reference evidence="3" key="2">
    <citation type="submission" date="2021-04" db="EMBL/GenBank/DDBJ databases">
        <authorList>
            <person name="Gilroy R."/>
        </authorList>
    </citation>
    <scope>NUCLEOTIDE SEQUENCE</scope>
    <source>
        <strain evidence="3">1719</strain>
    </source>
</reference>
<dbReference type="GO" id="GO:0006270">
    <property type="term" value="P:DNA replication initiation"/>
    <property type="evidence" value="ECO:0007669"/>
    <property type="project" value="InterPro"/>
</dbReference>
<organism evidence="3 4">
    <name type="scientific">Candidatus Sphingobacterium stercoripullorum</name>
    <dbReference type="NCBI Taxonomy" id="2838759"/>
    <lineage>
        <taxon>Bacteria</taxon>
        <taxon>Pseudomonadati</taxon>
        <taxon>Bacteroidota</taxon>
        <taxon>Sphingobacteriia</taxon>
        <taxon>Sphingobacteriales</taxon>
        <taxon>Sphingobacteriaceae</taxon>
        <taxon>Sphingobacterium</taxon>
    </lineage>
</organism>
<proteinExistence type="inferred from homology"/>
<dbReference type="InterPro" id="IPR036388">
    <property type="entry name" value="WH-like_DNA-bd_sf"/>
</dbReference>
<dbReference type="Pfam" id="PF01051">
    <property type="entry name" value="Rep3_N"/>
    <property type="match status" value="1"/>
</dbReference>
<dbReference type="InterPro" id="IPR036390">
    <property type="entry name" value="WH_DNA-bd_sf"/>
</dbReference>
<accession>A0A9D2AYK6</accession>
<dbReference type="SUPFAM" id="SSF46785">
    <property type="entry name" value="Winged helix' DNA-binding domain"/>
    <property type="match status" value="2"/>
</dbReference>
<gene>
    <name evidence="3" type="ORF">H9853_06410</name>
</gene>